<reference evidence="1 2" key="1">
    <citation type="submission" date="2020-10" db="EMBL/GenBank/DDBJ databases">
        <title>Connecting structure to function with the recovery of over 1000 high-quality activated sludge metagenome-assembled genomes encoding full-length rRNA genes using long-read sequencing.</title>
        <authorList>
            <person name="Singleton C.M."/>
            <person name="Petriglieri F."/>
            <person name="Kristensen J.M."/>
            <person name="Kirkegaard R.H."/>
            <person name="Michaelsen T.Y."/>
            <person name="Andersen M.H."/>
            <person name="Karst S.M."/>
            <person name="Dueholm M.S."/>
            <person name="Nielsen P.H."/>
            <person name="Albertsen M."/>
        </authorList>
    </citation>
    <scope>NUCLEOTIDE SEQUENCE [LARGE SCALE GENOMIC DNA]</scope>
    <source>
        <strain evidence="1">Ribe_18-Q3-R11-54_BAT3C.373</strain>
    </source>
</reference>
<name>A0A9D7XFZ8_9BACT</name>
<proteinExistence type="predicted"/>
<dbReference type="AlphaFoldDB" id="A0A9D7XFZ8"/>
<protein>
    <submittedName>
        <fullName evidence="1">Uncharacterized protein</fullName>
    </submittedName>
</protein>
<sequence>MKYFNILILILTFLTACKSKSQNEKSDALNNGTKSLAGSKSGSTIFTGVFSFKANGELITAESDKVKSWTTTQFPIGIIIASNKNGLFVSMQIKNMTGAGSYKLDGDDKGTVHFTVNGHTYFTKGEKGENFLNFNVTNTKGDSTMILLSGTFDGVLEDKDGKKLQITEGVFSTDKM</sequence>
<dbReference type="PROSITE" id="PS51257">
    <property type="entry name" value="PROKAR_LIPOPROTEIN"/>
    <property type="match status" value="1"/>
</dbReference>
<gene>
    <name evidence="1" type="ORF">IPO85_01595</name>
</gene>
<organism evidence="1 2">
    <name type="scientific">Candidatus Defluviibacterium haderslevense</name>
    <dbReference type="NCBI Taxonomy" id="2981993"/>
    <lineage>
        <taxon>Bacteria</taxon>
        <taxon>Pseudomonadati</taxon>
        <taxon>Bacteroidota</taxon>
        <taxon>Saprospiria</taxon>
        <taxon>Saprospirales</taxon>
        <taxon>Saprospiraceae</taxon>
        <taxon>Candidatus Defluviibacterium</taxon>
    </lineage>
</organism>
<accession>A0A9D7XFZ8</accession>
<evidence type="ECO:0000313" key="2">
    <source>
        <dbReference type="Proteomes" id="UP000808349"/>
    </source>
</evidence>
<evidence type="ECO:0000313" key="1">
    <source>
        <dbReference type="EMBL" id="MBK9716218.1"/>
    </source>
</evidence>
<dbReference type="EMBL" id="JADKFW010000004">
    <property type="protein sequence ID" value="MBK9716218.1"/>
    <property type="molecule type" value="Genomic_DNA"/>
</dbReference>
<comment type="caution">
    <text evidence="1">The sequence shown here is derived from an EMBL/GenBank/DDBJ whole genome shotgun (WGS) entry which is preliminary data.</text>
</comment>
<dbReference type="Proteomes" id="UP000808349">
    <property type="component" value="Unassembled WGS sequence"/>
</dbReference>